<evidence type="ECO:0000313" key="4">
    <source>
        <dbReference type="Proteomes" id="UP000617634"/>
    </source>
</evidence>
<name>A0A931ML25_9SPHN</name>
<keyword evidence="1" id="KW-0732">Signal</keyword>
<dbReference type="Pfam" id="PF13460">
    <property type="entry name" value="NAD_binding_10"/>
    <property type="match status" value="1"/>
</dbReference>
<protein>
    <submittedName>
        <fullName evidence="3">NAD(P)H-binding protein</fullName>
    </submittedName>
</protein>
<accession>A0A931ML25</accession>
<reference evidence="3" key="1">
    <citation type="submission" date="2020-11" db="EMBL/GenBank/DDBJ databases">
        <title>Novosphingobium aureum sp. nov., a marine bacterium isolated from sediment of a salt flat.</title>
        <authorList>
            <person name="Yoo Y."/>
            <person name="Kim J.-J."/>
        </authorList>
    </citation>
    <scope>NUCLEOTIDE SEQUENCE</scope>
    <source>
        <strain evidence="3">YJ-S2-02</strain>
    </source>
</reference>
<evidence type="ECO:0000256" key="1">
    <source>
        <dbReference type="SAM" id="SignalP"/>
    </source>
</evidence>
<sequence length="225" mass="23987">MTVRRVCLVGASGLVGSAVMAAAVGRDDLRLIAVARGEVPLPAGARMEVLVGAPERWGELIEAARADVLVCALGTTIARAGSEKAFRAVDHDLVLATARAARACGIAHFVLVSSVGADSASRNFYLSVKGETEVALMKLGFERLDVVRPGLLLGKRAEKRKLEGLGQILGPLANLAVLHGKARRFRSVRAIRMGRSLLGLALENAKGRFVHEYDGIRRAELRFGE</sequence>
<dbReference type="InterPro" id="IPR036291">
    <property type="entry name" value="NAD(P)-bd_dom_sf"/>
</dbReference>
<gene>
    <name evidence="3" type="ORF">I5E68_11410</name>
</gene>
<feature type="chain" id="PRO_5037588077" evidence="1">
    <location>
        <begin position="22"/>
        <end position="225"/>
    </location>
</feature>
<feature type="signal peptide" evidence="1">
    <location>
        <begin position="1"/>
        <end position="21"/>
    </location>
</feature>
<feature type="domain" description="NAD(P)-binding" evidence="2">
    <location>
        <begin position="10"/>
        <end position="124"/>
    </location>
</feature>
<proteinExistence type="predicted"/>
<dbReference type="Proteomes" id="UP000617634">
    <property type="component" value="Unassembled WGS sequence"/>
</dbReference>
<organism evidence="3 4">
    <name type="scientific">Novosphingobium aureum</name>
    <dbReference type="NCBI Taxonomy" id="2792964"/>
    <lineage>
        <taxon>Bacteria</taxon>
        <taxon>Pseudomonadati</taxon>
        <taxon>Pseudomonadota</taxon>
        <taxon>Alphaproteobacteria</taxon>
        <taxon>Sphingomonadales</taxon>
        <taxon>Sphingomonadaceae</taxon>
        <taxon>Novosphingobium</taxon>
    </lineage>
</organism>
<dbReference type="SUPFAM" id="SSF51735">
    <property type="entry name" value="NAD(P)-binding Rossmann-fold domains"/>
    <property type="match status" value="1"/>
</dbReference>
<keyword evidence="4" id="KW-1185">Reference proteome</keyword>
<comment type="caution">
    <text evidence="3">The sequence shown here is derived from an EMBL/GenBank/DDBJ whole genome shotgun (WGS) entry which is preliminary data.</text>
</comment>
<dbReference type="PANTHER" id="PTHR14097">
    <property type="entry name" value="OXIDOREDUCTASE HTATIP2"/>
    <property type="match status" value="1"/>
</dbReference>
<dbReference type="Gene3D" id="3.40.50.720">
    <property type="entry name" value="NAD(P)-binding Rossmann-like Domain"/>
    <property type="match status" value="1"/>
</dbReference>
<dbReference type="PANTHER" id="PTHR14097:SF7">
    <property type="entry name" value="OXIDOREDUCTASE HTATIP2"/>
    <property type="match status" value="1"/>
</dbReference>
<dbReference type="AlphaFoldDB" id="A0A931ML25"/>
<evidence type="ECO:0000313" key="3">
    <source>
        <dbReference type="EMBL" id="MBH0113557.1"/>
    </source>
</evidence>
<dbReference type="RefSeq" id="WP_197163812.1">
    <property type="nucleotide sequence ID" value="NZ_JADZGI010000001.1"/>
</dbReference>
<evidence type="ECO:0000259" key="2">
    <source>
        <dbReference type="Pfam" id="PF13460"/>
    </source>
</evidence>
<dbReference type="InterPro" id="IPR016040">
    <property type="entry name" value="NAD(P)-bd_dom"/>
</dbReference>
<dbReference type="EMBL" id="JADZGI010000001">
    <property type="protein sequence ID" value="MBH0113557.1"/>
    <property type="molecule type" value="Genomic_DNA"/>
</dbReference>